<dbReference type="GO" id="GO:0051539">
    <property type="term" value="F:4 iron, 4 sulfur cluster binding"/>
    <property type="evidence" value="ECO:0007669"/>
    <property type="project" value="UniProtKB-UniRule"/>
</dbReference>
<feature type="binding site" evidence="6">
    <location>
        <position position="81"/>
    </location>
    <ligand>
        <name>[4Fe-4S] cluster</name>
        <dbReference type="ChEBI" id="CHEBI:49883"/>
        <label>2</label>
    </ligand>
</feature>
<feature type="binding site" evidence="6">
    <location>
        <position position="156"/>
    </location>
    <ligand>
        <name>[4Fe-4S] cluster</name>
        <dbReference type="ChEBI" id="CHEBI:49883"/>
        <label>3</label>
    </ligand>
</feature>
<dbReference type="PROSITE" id="PS00198">
    <property type="entry name" value="4FE4S_FER_1"/>
    <property type="match status" value="2"/>
</dbReference>
<dbReference type="NCBIfam" id="TIGR00402">
    <property type="entry name" value="napF"/>
    <property type="match status" value="1"/>
</dbReference>
<feature type="binding site" evidence="6">
    <location>
        <position position="55"/>
    </location>
    <ligand>
        <name>[4Fe-4S] cluster</name>
        <dbReference type="ChEBI" id="CHEBI:49883"/>
        <label>1</label>
    </ligand>
</feature>
<dbReference type="CDD" id="cd10564">
    <property type="entry name" value="NapF_like"/>
    <property type="match status" value="1"/>
</dbReference>
<dbReference type="PANTHER" id="PTHR43687">
    <property type="entry name" value="ADENYLYLSULFATE REDUCTASE, BETA SUBUNIT"/>
    <property type="match status" value="1"/>
</dbReference>
<feature type="binding site" evidence="6">
    <location>
        <position position="91"/>
    </location>
    <ligand>
        <name>[4Fe-4S] cluster</name>
        <dbReference type="ChEBI" id="CHEBI:49883"/>
        <label>2</label>
    </ligand>
</feature>
<dbReference type="HAMAP" id="MF_02201">
    <property type="entry name" value="NapF"/>
    <property type="match status" value="1"/>
</dbReference>
<dbReference type="EMBL" id="SMGJ01000008">
    <property type="protein sequence ID" value="TCK67027.1"/>
    <property type="molecule type" value="Genomic_DNA"/>
</dbReference>
<comment type="similarity">
    <text evidence="6">Belongs to the NapF family.</text>
</comment>
<keyword evidence="1 6" id="KW-0004">4Fe-4S</keyword>
<comment type="cofactor">
    <cofactor evidence="6">
        <name>[4Fe-4S] cluster</name>
        <dbReference type="ChEBI" id="CHEBI:49883"/>
    </cofactor>
</comment>
<reference evidence="8 9" key="1">
    <citation type="submission" date="2019-03" db="EMBL/GenBank/DDBJ databases">
        <title>Genomic Encyclopedia of Type Strains, Phase IV (KMG-IV): sequencing the most valuable type-strain genomes for metagenomic binning, comparative biology and taxonomic classification.</title>
        <authorList>
            <person name="Goeker M."/>
        </authorList>
    </citation>
    <scope>NUCLEOTIDE SEQUENCE [LARGE SCALE GENOMIC DNA]</scope>
    <source>
        <strain evidence="8 9">DSM 10053</strain>
    </source>
</reference>
<keyword evidence="3 6" id="KW-0677">Repeat</keyword>
<dbReference type="InterPro" id="IPR050572">
    <property type="entry name" value="Fe-S_Ferredoxin"/>
</dbReference>
<feature type="binding site" evidence="6">
    <location>
        <position position="163"/>
    </location>
    <ligand>
        <name>[4Fe-4S] cluster</name>
        <dbReference type="ChEBI" id="CHEBI:49883"/>
        <label>3</label>
    </ligand>
</feature>
<keyword evidence="2 6" id="KW-0479">Metal-binding</keyword>
<gene>
    <name evidence="6" type="primary">napF</name>
    <name evidence="8" type="ORF">EV692_2150</name>
</gene>
<feature type="domain" description="4Fe-4S ferredoxin-type" evidence="7">
    <location>
        <begin position="38"/>
        <end position="69"/>
    </location>
</feature>
<evidence type="ECO:0000256" key="4">
    <source>
        <dbReference type="ARBA" id="ARBA00023004"/>
    </source>
</evidence>
<accession>A0A4R1KR63</accession>
<dbReference type="InterPro" id="IPR017896">
    <property type="entry name" value="4Fe4S_Fe-S-bd"/>
</dbReference>
<dbReference type="GO" id="GO:0005737">
    <property type="term" value="C:cytoplasm"/>
    <property type="evidence" value="ECO:0007669"/>
    <property type="project" value="UniProtKB-SubCell"/>
</dbReference>
<feature type="binding site" evidence="6">
    <location>
        <position position="59"/>
    </location>
    <ligand>
        <name>[4Fe-4S] cluster</name>
        <dbReference type="ChEBI" id="CHEBI:49883"/>
        <label>1</label>
    </ligand>
</feature>
<evidence type="ECO:0000256" key="6">
    <source>
        <dbReference type="HAMAP-Rule" id="MF_02201"/>
    </source>
</evidence>
<protein>
    <recommendedName>
        <fullName evidence="6">Ferredoxin-type protein NapF</fullName>
    </recommendedName>
</protein>
<feature type="binding site" evidence="6">
    <location>
        <position position="87"/>
    </location>
    <ligand>
        <name>[4Fe-4S] cluster</name>
        <dbReference type="ChEBI" id="CHEBI:49883"/>
        <label>2</label>
    </ligand>
</feature>
<comment type="caution">
    <text evidence="8">The sequence shown here is derived from an EMBL/GenBank/DDBJ whole genome shotgun (WGS) entry which is preliminary data.</text>
</comment>
<evidence type="ECO:0000313" key="9">
    <source>
        <dbReference type="Proteomes" id="UP000295496"/>
    </source>
</evidence>
<feature type="binding site" evidence="6">
    <location>
        <position position="84"/>
    </location>
    <ligand>
        <name>[4Fe-4S] cluster</name>
        <dbReference type="ChEBI" id="CHEBI:49883"/>
        <label>2</label>
    </ligand>
</feature>
<dbReference type="AlphaFoldDB" id="A0A4R1KR63"/>
<keyword evidence="6" id="KW-0963">Cytoplasm</keyword>
<feature type="binding site" evidence="6">
    <location>
        <position position="159"/>
    </location>
    <ligand>
        <name>[4Fe-4S] cluster</name>
        <dbReference type="ChEBI" id="CHEBI:49883"/>
        <label>3</label>
    </ligand>
</feature>
<dbReference type="OrthoDB" id="9808559at2"/>
<evidence type="ECO:0000259" key="7">
    <source>
        <dbReference type="PROSITE" id="PS51379"/>
    </source>
</evidence>
<feature type="binding site" evidence="6">
    <location>
        <position position="153"/>
    </location>
    <ligand>
        <name>[4Fe-4S] cluster</name>
        <dbReference type="ChEBI" id="CHEBI:49883"/>
        <label>3</label>
    </ligand>
</feature>
<keyword evidence="9" id="KW-1185">Reference proteome</keyword>
<dbReference type="InterPro" id="IPR017900">
    <property type="entry name" value="4Fe4S_Fe_S_CS"/>
</dbReference>
<evidence type="ECO:0000256" key="5">
    <source>
        <dbReference type="ARBA" id="ARBA00023014"/>
    </source>
</evidence>
<evidence type="ECO:0000256" key="2">
    <source>
        <dbReference type="ARBA" id="ARBA00022723"/>
    </source>
</evidence>
<dbReference type="GO" id="GO:0046872">
    <property type="term" value="F:metal ion binding"/>
    <property type="evidence" value="ECO:0007669"/>
    <property type="project" value="UniProtKB-KW"/>
</dbReference>
<feature type="domain" description="4Fe-4S ferredoxin-type" evidence="7">
    <location>
        <begin position="70"/>
        <end position="101"/>
    </location>
</feature>
<feature type="binding site" evidence="6">
    <location>
        <position position="49"/>
    </location>
    <ligand>
        <name>[4Fe-4S] cluster</name>
        <dbReference type="ChEBI" id="CHEBI:49883"/>
        <label>1</label>
    </ligand>
</feature>
<organism evidence="8 9">
    <name type="scientific">Lonepinella koalarum</name>
    <dbReference type="NCBI Taxonomy" id="53417"/>
    <lineage>
        <taxon>Bacteria</taxon>
        <taxon>Pseudomonadati</taxon>
        <taxon>Pseudomonadota</taxon>
        <taxon>Gammaproteobacteria</taxon>
        <taxon>Pasteurellales</taxon>
        <taxon>Pasteurellaceae</taxon>
        <taxon>Lonepinella</taxon>
    </lineage>
</organism>
<keyword evidence="4 6" id="KW-0408">Iron</keyword>
<dbReference type="Proteomes" id="UP000295496">
    <property type="component" value="Unassembled WGS sequence"/>
</dbReference>
<proteinExistence type="inferred from homology"/>
<evidence type="ECO:0000256" key="3">
    <source>
        <dbReference type="ARBA" id="ARBA00022737"/>
    </source>
</evidence>
<comment type="subunit">
    <text evidence="6">Interacts with the cytoplasmic NapA precursor.</text>
</comment>
<dbReference type="PROSITE" id="PS51379">
    <property type="entry name" value="4FE4S_FER_2"/>
    <property type="match status" value="3"/>
</dbReference>
<feature type="binding site" evidence="6">
    <location>
        <position position="52"/>
    </location>
    <ligand>
        <name>[4Fe-4S] cluster</name>
        <dbReference type="ChEBI" id="CHEBI:49883"/>
        <label>1</label>
    </ligand>
</feature>
<dbReference type="PANTHER" id="PTHR43687:SF1">
    <property type="entry name" value="FERREDOXIN III"/>
    <property type="match status" value="1"/>
</dbReference>
<comment type="function">
    <text evidence="6">Could be involved in the maturation of NapA, the catalytic subunit of the periplasmic nitrate reductase, before its export into the periplasm.</text>
</comment>
<keyword evidence="5 6" id="KW-0411">Iron-sulfur</keyword>
<sequence>MQHSQPSLPRRAFLQGRFLHSLKTEQEKMQGYQAIRPPWVNLDEFVEKCTACDKCITACETQIIIKGKGGFPEIDFARGECTFCQHCMESCPEDVFRATDETPWLHKVEIQHNCLLTHNIECRSCGDSCDSRAIRFRPKLGGIVELILALESCNGCGACLAVCPTQAIHILNIA</sequence>
<dbReference type="RefSeq" id="WP_132302719.1">
    <property type="nucleotide sequence ID" value="NZ_CP170642.1"/>
</dbReference>
<dbReference type="Gene3D" id="3.30.70.20">
    <property type="match status" value="2"/>
</dbReference>
<comment type="subcellular location">
    <subcellularLocation>
        <location evidence="6">Cytoplasm</location>
    </subcellularLocation>
</comment>
<dbReference type="SUPFAM" id="SSF54862">
    <property type="entry name" value="4Fe-4S ferredoxins"/>
    <property type="match status" value="1"/>
</dbReference>
<dbReference type="InterPro" id="IPR004496">
    <property type="entry name" value="NapF"/>
</dbReference>
<feature type="domain" description="4Fe-4S ferredoxin-type" evidence="7">
    <location>
        <begin position="144"/>
        <end position="173"/>
    </location>
</feature>
<name>A0A4R1KR63_9PAST</name>
<dbReference type="Pfam" id="PF12838">
    <property type="entry name" value="Fer4_7"/>
    <property type="match status" value="2"/>
</dbReference>
<evidence type="ECO:0000313" key="8">
    <source>
        <dbReference type="EMBL" id="TCK67027.1"/>
    </source>
</evidence>
<evidence type="ECO:0000256" key="1">
    <source>
        <dbReference type="ARBA" id="ARBA00022485"/>
    </source>
</evidence>